<dbReference type="Gene3D" id="3.40.50.300">
    <property type="entry name" value="P-loop containing nucleotide triphosphate hydrolases"/>
    <property type="match status" value="1"/>
</dbReference>
<dbReference type="EMBL" id="LAZR01016229">
    <property type="protein sequence ID" value="KKM05420.1"/>
    <property type="molecule type" value="Genomic_DNA"/>
</dbReference>
<organism evidence="1">
    <name type="scientific">marine sediment metagenome</name>
    <dbReference type="NCBI Taxonomy" id="412755"/>
    <lineage>
        <taxon>unclassified sequences</taxon>
        <taxon>metagenomes</taxon>
        <taxon>ecological metagenomes</taxon>
    </lineage>
</organism>
<accession>A0A0F9H306</accession>
<gene>
    <name evidence="1" type="ORF">LCGC14_1754310</name>
</gene>
<dbReference type="AlphaFoldDB" id="A0A0F9H306"/>
<name>A0A0F9H306_9ZZZZ</name>
<evidence type="ECO:0000313" key="1">
    <source>
        <dbReference type="EMBL" id="KKM05420.1"/>
    </source>
</evidence>
<proteinExistence type="predicted"/>
<dbReference type="InterPro" id="IPR027417">
    <property type="entry name" value="P-loop_NTPase"/>
</dbReference>
<comment type="caution">
    <text evidence="1">The sequence shown here is derived from an EMBL/GenBank/DDBJ whole genome shotgun (WGS) entry which is preliminary data.</text>
</comment>
<sequence length="521" mass="60194">MISKIERIELLAEMANDSAFAGSMIYPDRFNRPFDLIHKPIFDIIDKRPGDEGYRPHKLIIAPRGVGKTSICGLLVPTIAIILQRYDYIVIIGYNADDAIEKTEELKRELVSNELIRTLYGDIKTPKWSTKEFVLQIGSKLIKVHPRGSGQPVRGRLFNGSRPGLILIDDLEKTKEVENPEIRREKKDWLYGDVMNCIDRGLRHVPGKDAPWEFLVMGTILHQDSLLISLSESDHWDSVTLEICNDNFESNAPNFMPDIVCKALYEQMKDDTQLDTWYREYRNNPVPMGADAAFNETLYKYYDEGKENLNNNYDVESVVIVDPSRTVNMASAPSGIVGIGIDMVRNRIFVRDVISKKFYPEELYTLTAEMIIKMQARVLAVEITGLHEFITHPFKTFLRQRGIQIEFVELQARQGVSEKGKTARVRSLVDFYRQGIIYHNSSVCAPLEQQLRAFPRAKDWSLMDPFGYIVELLEKGQRYLSFPGQHEFESERNVEKEFNELEKFYEDDEELWAPLEDFRVV</sequence>
<reference evidence="1" key="1">
    <citation type="journal article" date="2015" name="Nature">
        <title>Complex archaea that bridge the gap between prokaryotes and eukaryotes.</title>
        <authorList>
            <person name="Spang A."/>
            <person name="Saw J.H."/>
            <person name="Jorgensen S.L."/>
            <person name="Zaremba-Niedzwiedzka K."/>
            <person name="Martijn J."/>
            <person name="Lind A.E."/>
            <person name="van Eijk R."/>
            <person name="Schleper C."/>
            <person name="Guy L."/>
            <person name="Ettema T.J."/>
        </authorList>
    </citation>
    <scope>NUCLEOTIDE SEQUENCE</scope>
</reference>
<evidence type="ECO:0008006" key="2">
    <source>
        <dbReference type="Google" id="ProtNLM"/>
    </source>
</evidence>
<protein>
    <recommendedName>
        <fullName evidence="2">Terminase large subunit gp17-like C-terminal domain-containing protein</fullName>
    </recommendedName>
</protein>